<comment type="catalytic activity">
    <reaction evidence="1">
        <text>Transfers a segment of a (1-&gt;4)-alpha-D-glucan to a new position in an acceptor, which may be glucose or a (1-&gt;4)-alpha-D-glucan.</text>
        <dbReference type="EC" id="2.4.1.25"/>
    </reaction>
</comment>
<comment type="similarity">
    <text evidence="3">Belongs to the disproportionating enzyme family.</text>
</comment>
<evidence type="ECO:0000313" key="13">
    <source>
        <dbReference type="EMBL" id="EIY56724.1"/>
    </source>
</evidence>
<organism evidence="13 14">
    <name type="scientific">Bacteroides salyersiae CL02T12C01</name>
    <dbReference type="NCBI Taxonomy" id="997887"/>
    <lineage>
        <taxon>Bacteria</taxon>
        <taxon>Pseudomonadati</taxon>
        <taxon>Bacteroidota</taxon>
        <taxon>Bacteroidia</taxon>
        <taxon>Bacteroidales</taxon>
        <taxon>Bacteroidaceae</taxon>
        <taxon>Bacteroides</taxon>
    </lineage>
</organism>
<dbReference type="EMBL" id="AGXV01000050">
    <property type="protein sequence ID" value="EIY56724.1"/>
    <property type="molecule type" value="Genomic_DNA"/>
</dbReference>
<dbReference type="InterPro" id="IPR002044">
    <property type="entry name" value="CBM20"/>
</dbReference>
<dbReference type="InterPro" id="IPR013783">
    <property type="entry name" value="Ig-like_fold"/>
</dbReference>
<evidence type="ECO:0000256" key="8">
    <source>
        <dbReference type="ARBA" id="ARBA00022679"/>
    </source>
</evidence>
<dbReference type="InterPro" id="IPR013784">
    <property type="entry name" value="Carb-bd-like_fold"/>
</dbReference>
<evidence type="ECO:0000256" key="3">
    <source>
        <dbReference type="ARBA" id="ARBA00005684"/>
    </source>
</evidence>
<keyword evidence="14" id="KW-1185">Reference proteome</keyword>
<dbReference type="GO" id="GO:0004134">
    <property type="term" value="F:4-alpha-glucanotransferase activity"/>
    <property type="evidence" value="ECO:0007669"/>
    <property type="project" value="UniProtKB-EC"/>
</dbReference>
<evidence type="ECO:0000256" key="5">
    <source>
        <dbReference type="ARBA" id="ARBA00020295"/>
    </source>
</evidence>
<feature type="domain" description="CBM20" evidence="12">
    <location>
        <begin position="9"/>
        <end position="115"/>
    </location>
</feature>
<dbReference type="InterPro" id="IPR003385">
    <property type="entry name" value="Glyco_hydro_77"/>
</dbReference>
<evidence type="ECO:0000256" key="10">
    <source>
        <dbReference type="ARBA" id="ARBA00031423"/>
    </source>
</evidence>
<dbReference type="GO" id="GO:0005737">
    <property type="term" value="C:cytoplasm"/>
    <property type="evidence" value="ECO:0007669"/>
    <property type="project" value="UniProtKB-SubCell"/>
</dbReference>
<keyword evidence="7" id="KW-0328">Glycosyltransferase</keyword>
<accession>I9HAJ9</accession>
<keyword evidence="8 13" id="KW-0808">Transferase</keyword>
<dbReference type="GO" id="GO:2001070">
    <property type="term" value="F:starch binding"/>
    <property type="evidence" value="ECO:0007669"/>
    <property type="project" value="InterPro"/>
</dbReference>
<dbReference type="AlphaFoldDB" id="I9HAJ9"/>
<dbReference type="GO" id="GO:0005975">
    <property type="term" value="P:carbohydrate metabolic process"/>
    <property type="evidence" value="ECO:0007669"/>
    <property type="project" value="InterPro"/>
</dbReference>
<dbReference type="CDD" id="cd05467">
    <property type="entry name" value="CBM20"/>
    <property type="match status" value="1"/>
</dbReference>
<name>I9HAJ9_9BACE</name>
<comment type="subcellular location">
    <subcellularLocation>
        <location evidence="2">Cytoplasm</location>
    </subcellularLocation>
</comment>
<evidence type="ECO:0000256" key="2">
    <source>
        <dbReference type="ARBA" id="ARBA00004496"/>
    </source>
</evidence>
<reference evidence="13 14" key="1">
    <citation type="submission" date="2012-02" db="EMBL/GenBank/DDBJ databases">
        <title>The Genome Sequence of Bacteroides salyersiae CL02T12C01.</title>
        <authorList>
            <consortium name="The Broad Institute Genome Sequencing Platform"/>
            <person name="Earl A."/>
            <person name="Ward D."/>
            <person name="Feldgarden M."/>
            <person name="Gevers D."/>
            <person name="Zitomersky N.L."/>
            <person name="Coyne M.J."/>
            <person name="Comstock L.E."/>
            <person name="Young S.K."/>
            <person name="Zeng Q."/>
            <person name="Gargeya S."/>
            <person name="Fitzgerald M."/>
            <person name="Haas B."/>
            <person name="Abouelleil A."/>
            <person name="Alvarado L."/>
            <person name="Arachchi H.M."/>
            <person name="Berlin A."/>
            <person name="Chapman S.B."/>
            <person name="Gearin G."/>
            <person name="Goldberg J."/>
            <person name="Griggs A."/>
            <person name="Gujja S."/>
            <person name="Hansen M."/>
            <person name="Heiman D."/>
            <person name="Howarth C."/>
            <person name="Larimer J."/>
            <person name="Lui A."/>
            <person name="MacDonald P.J.P."/>
            <person name="McCowen C."/>
            <person name="Montmayeur A."/>
            <person name="Murphy C."/>
            <person name="Neiman D."/>
            <person name="Pearson M."/>
            <person name="Priest M."/>
            <person name="Roberts A."/>
            <person name="Saif S."/>
            <person name="Shea T."/>
            <person name="Sisk P."/>
            <person name="Stolte C."/>
            <person name="Sykes S."/>
            <person name="Wortman J."/>
            <person name="Nusbaum C."/>
            <person name="Birren B."/>
        </authorList>
    </citation>
    <scope>NUCLEOTIDE SEQUENCE [LARGE SCALE GENOMIC DNA]</scope>
    <source>
        <strain evidence="13 14">CL02T12C01</strain>
    </source>
</reference>
<comment type="caution">
    <text evidence="13">The sequence shown here is derived from an EMBL/GenBank/DDBJ whole genome shotgun (WGS) entry which is preliminary data.</text>
</comment>
<evidence type="ECO:0000256" key="11">
    <source>
        <dbReference type="ARBA" id="ARBA00031501"/>
    </source>
</evidence>
<evidence type="ECO:0000256" key="1">
    <source>
        <dbReference type="ARBA" id="ARBA00000439"/>
    </source>
</evidence>
<dbReference type="Gene3D" id="3.20.20.80">
    <property type="entry name" value="Glycosidases"/>
    <property type="match status" value="2"/>
</dbReference>
<sequence>MHYQSIVYNQNLIYMTVSFNIEYRTNWGEEVRITGSAPELGNNQPEHSIPLHTVDGIHWTVETEIQISERGIVDYSYLIWQDGKAVRREWDSFPRRLYLIGDSKKRYLINDSWKNLPEQQYFYSSAFTESLLAHRNRMEIPKSYKKGLMIKAYAPRVNEDYCLAICGNQKILGDWNPDKALLMSDINFPEWQTELDAGKLSFPIEYKFILYNKKEKHAEAWENNPNRYMAKPELKANETLVISDRYAYFDIPAWKGAGVAVPIFSLKSEKSFGVGDFGDLKRMIDWAVSTDQKVVQILPINDTTMTHTWTDSYPYNSISIYAFHPMYADLKRMGTLKDKEAASAFNKKQKELNALPTIDYKAVNRTKWEYFRLIFLQEGEKVLASKAFKTFFDANKEWLQPYAVFSYLRDAFQTPNFREWPRHATYNADEIEKMCQPDSVDYPFISIYFYIQFNLHLQLLEATTYARENGVVLKGDIPIGISRNSVEAWTEPYYFNLNGQAGAPPDDFSVNGQNWGFPTYNWEVMEQDGYSWWMKRFKKMSEYFDAYRIDHILGFFRIWEIPMNAVHGLLGQFVPSLPMSREEIESYGLPFREEFLKPYIHEYFLGQLFGPHTDYVKQTFIEPTETWEVYRMRPEFDTQRKVEAFFTGKTDDDSIWIRDGLYALISDVLFVPDRQEAHKYHPRIGVQHDFIYRSLNDWEKAAFNRLYDQYYYHRHNQFWQQQAMKKLPQLTQSTRMLVCGEDLGMIPDCVAWVMNDLRILSLEIQRMPKNPAYEFGHLDEYPYRSVCTISTHDMSTLRGWWEEDYQQTQRYYNTMLGHYGSAPSTATPELCEEVVRKHLYSNSILCILSLQDWLSIDGRWRNPNVQEERINVPANPRHYWRYRMHLTLEQLMKAESLNEKIKELVKQTGRKPEK</sequence>
<dbReference type="SMART" id="SM01065">
    <property type="entry name" value="CBM_2"/>
    <property type="match status" value="2"/>
</dbReference>
<dbReference type="Proteomes" id="UP000005150">
    <property type="component" value="Unassembled WGS sequence"/>
</dbReference>
<evidence type="ECO:0000256" key="6">
    <source>
        <dbReference type="ARBA" id="ARBA00022490"/>
    </source>
</evidence>
<dbReference type="Pfam" id="PF00686">
    <property type="entry name" value="CBM_20"/>
    <property type="match status" value="2"/>
</dbReference>
<feature type="domain" description="CBM20" evidence="12">
    <location>
        <begin position="140"/>
        <end position="256"/>
    </location>
</feature>
<dbReference type="EC" id="2.4.1.25" evidence="4"/>
<dbReference type="SUPFAM" id="SSF49452">
    <property type="entry name" value="Starch-binding domain-like"/>
    <property type="match status" value="2"/>
</dbReference>
<dbReference type="InterPro" id="IPR034841">
    <property type="entry name" value="CBM20_DPE2_2"/>
</dbReference>
<protein>
    <recommendedName>
        <fullName evidence="5">4-alpha-glucanotransferase</fullName>
        <ecNumber evidence="4">2.4.1.25</ecNumber>
    </recommendedName>
    <alternativeName>
        <fullName evidence="10">Amylomaltase</fullName>
    </alternativeName>
    <alternativeName>
        <fullName evidence="11">Disproportionating enzyme</fullName>
    </alternativeName>
</protein>
<dbReference type="Gene3D" id="2.60.40.10">
    <property type="entry name" value="Immunoglobulins"/>
    <property type="match status" value="2"/>
</dbReference>
<evidence type="ECO:0000313" key="14">
    <source>
        <dbReference type="Proteomes" id="UP000005150"/>
    </source>
</evidence>
<evidence type="ECO:0000256" key="4">
    <source>
        <dbReference type="ARBA" id="ARBA00012560"/>
    </source>
</evidence>
<dbReference type="PANTHER" id="PTHR32518">
    <property type="match status" value="1"/>
</dbReference>
<dbReference type="InterPro" id="IPR017853">
    <property type="entry name" value="GH"/>
</dbReference>
<dbReference type="PROSITE" id="PS51166">
    <property type="entry name" value="CBM20"/>
    <property type="match status" value="2"/>
</dbReference>
<dbReference type="CDD" id="cd05816">
    <property type="entry name" value="CBM20_DPE2_repeat2"/>
    <property type="match status" value="1"/>
</dbReference>
<gene>
    <name evidence="13" type="ORF">HMPREF1071_04173</name>
</gene>
<dbReference type="PANTHER" id="PTHR32518:SF3">
    <property type="entry name" value="4-ALPHA-GLUCANOTRANSFERASE"/>
    <property type="match status" value="1"/>
</dbReference>
<dbReference type="Pfam" id="PF02446">
    <property type="entry name" value="Glyco_hydro_77"/>
    <property type="match status" value="1"/>
</dbReference>
<dbReference type="HOGENOM" id="CLU_014132_0_0_10"/>
<proteinExistence type="inferred from homology"/>
<dbReference type="SUPFAM" id="SSF51445">
    <property type="entry name" value="(Trans)glycosidases"/>
    <property type="match status" value="1"/>
</dbReference>
<keyword evidence="6" id="KW-0963">Cytoplasm</keyword>
<evidence type="ECO:0000256" key="7">
    <source>
        <dbReference type="ARBA" id="ARBA00022676"/>
    </source>
</evidence>
<keyword evidence="9" id="KW-0119">Carbohydrate metabolism</keyword>
<dbReference type="PATRIC" id="fig|997887.3.peg.4353"/>
<evidence type="ECO:0000256" key="9">
    <source>
        <dbReference type="ARBA" id="ARBA00023277"/>
    </source>
</evidence>
<evidence type="ECO:0000259" key="12">
    <source>
        <dbReference type="PROSITE" id="PS51166"/>
    </source>
</evidence>